<gene>
    <name evidence="10" type="ORF">AT9943_LOCUS16143</name>
</gene>
<evidence type="ECO:0000256" key="5">
    <source>
        <dbReference type="ARBA" id="ARBA00023242"/>
    </source>
</evidence>
<dbReference type="EMBL" id="LR881469">
    <property type="protein sequence ID" value="CAD5328497.1"/>
    <property type="molecule type" value="Genomic_DNA"/>
</dbReference>
<evidence type="ECO:0000313" key="10">
    <source>
        <dbReference type="EMBL" id="CAD5328497.1"/>
    </source>
</evidence>
<dbReference type="InterPro" id="IPR056516">
    <property type="entry name" value="INTS7_N"/>
</dbReference>
<sequence>MEKVSAACAMEWSIKLEKSLRSKKPVKAVEAILETGEKLEKWSKEPESAIAVYNLFGLVPEEDKLFSNTILLRLVEAFCVGDKLVKLAVVRVFMSMFKLSRGKNVNESASWFLSKARVHNHLELLIRVKNVYDNGDTESKALALILFGCWRDFACEFAPVRYLIFSSMVSSHDLECILPGVRVIQCVCQGVLFKIISRVRSALFAAACFCEVADDFALVVLGMLNDMVKFPDITPKTRLAAVRVFAKMGCSHTIANRAFKICMKLMLDSPKEDNLVPFLVSLTKLASRSTHLASELAEVIMPFLGEDKTSHVRAAVLRCLHFLIERGMCFSLAHEREIPSVSSLLKQEELSSDMQLKALQIFQKILVYKLCMTDASELLQLITIIENASHSQIFSSSCLAISVLVSIWTEIVRTAEIRSIEISSTSLPMQLVVLIMDRVALLGRLCSDLFQAGFAVVSEVQDLLKVLHLLVGKHSELRLLVLEKVRLFVEYIVSLNDGLRKADGAHELLFGVINYKDKRGVVMRSEFLASIHKFLIVFLENLEGDDNLLSEIYEKVKHITEFVSSCSFIDFHTQMIFTLLLHSPILWGFSVNDDTGNSGVSLVADIVNYGIVSLDCSNQILMERNYWPAYRAGVYAARLGAWVTSAMIFDQLKTNVQSDINCCWLKSLTYLSHAEGKFQLLLTPSDSVKLVNWLKNNGYLPELSKDASGEFAHCLALREAYMNLQSSLGMLGNIIASSGVFCFQTWFLVLKTRVLETVLELVECLGLLNQDIRNKNQVEEIHLTGCDSLQQLPRISIQLQKLAKEFDMLATCFIDIDDSSSSIITTFSLSCSVLAFAAGIVLFLPGFSFQEALVPFTSQSSLCSRLVEDLVRWLWKVDPNVCEKLNILVKTNESLNCFHLQSRNQVLRVCGKVKMLLSICRDALSCTYGLQNQSMSMHKEEIMSEITKSCRNLLSQAIMKWMQIPFGIPKYFFTIRPCVGAELFALSSESSKRIPDTVSVEQGFQLSLDLCLQLKNIQQRQVPVRLNKLYCLLYTKLAYHSPTQHGETNRNQKSYSPWRDEDLLEMSNKLFHHAIKSGKKPEVSGRFDWTKSGVSTVVQFEPNERGQGFSSCLLDVSRFPVGSYQIKWLSCCVDQHGSYWNLLPLNGKPVFTVKKAS</sequence>
<accession>A0A7G2F277</accession>
<dbReference type="AlphaFoldDB" id="A0A7G2F277"/>
<comment type="similarity">
    <text evidence="3">Belongs to the Integrator subunit 7 family.</text>
</comment>
<keyword evidence="6" id="KW-1133">Transmembrane helix</keyword>
<evidence type="ECO:0000256" key="2">
    <source>
        <dbReference type="ARBA" id="ARBA00004496"/>
    </source>
</evidence>
<dbReference type="InterPro" id="IPR033060">
    <property type="entry name" value="INTS7"/>
</dbReference>
<keyword evidence="6" id="KW-0472">Membrane</keyword>
<dbReference type="PANTHER" id="PTHR13322:SF2">
    <property type="entry name" value="INTEGRATOR COMPLEX SUBUNIT 7"/>
    <property type="match status" value="1"/>
</dbReference>
<dbReference type="InterPro" id="IPR055195">
    <property type="entry name" value="INTS7_C_plant"/>
</dbReference>
<feature type="domain" description="Integrator complex subunit 7 helical bundle" evidence="9">
    <location>
        <begin position="645"/>
        <end position="819"/>
    </location>
</feature>
<organism evidence="10 11">
    <name type="scientific">Arabidopsis thaliana</name>
    <name type="common">Mouse-ear cress</name>
    <dbReference type="NCBI Taxonomy" id="3702"/>
    <lineage>
        <taxon>Eukaryota</taxon>
        <taxon>Viridiplantae</taxon>
        <taxon>Streptophyta</taxon>
        <taxon>Embryophyta</taxon>
        <taxon>Tracheophyta</taxon>
        <taxon>Spermatophyta</taxon>
        <taxon>Magnoliopsida</taxon>
        <taxon>eudicotyledons</taxon>
        <taxon>Gunneridae</taxon>
        <taxon>Pentapetalae</taxon>
        <taxon>rosids</taxon>
        <taxon>malvids</taxon>
        <taxon>Brassicales</taxon>
        <taxon>Brassicaceae</taxon>
        <taxon>Camelineae</taxon>
        <taxon>Arabidopsis</taxon>
    </lineage>
</organism>
<evidence type="ECO:0000259" key="9">
    <source>
        <dbReference type="Pfam" id="PF24437"/>
    </source>
</evidence>
<keyword evidence="5" id="KW-0539">Nucleus</keyword>
<dbReference type="SUPFAM" id="SSF48371">
    <property type="entry name" value="ARM repeat"/>
    <property type="match status" value="1"/>
</dbReference>
<evidence type="ECO:0000313" key="11">
    <source>
        <dbReference type="Proteomes" id="UP000516314"/>
    </source>
</evidence>
<dbReference type="PANTHER" id="PTHR13322">
    <property type="entry name" value="C1ORF73 PROTEIN"/>
    <property type="match status" value="1"/>
</dbReference>
<dbReference type="GO" id="GO:0016180">
    <property type="term" value="P:snRNA processing"/>
    <property type="evidence" value="ECO:0007669"/>
    <property type="project" value="InterPro"/>
</dbReference>
<name>A0A7G2F277_ARATH</name>
<feature type="domain" description="Integrator complex subunit 7-like C-terminal" evidence="7">
    <location>
        <begin position="980"/>
        <end position="1154"/>
    </location>
</feature>
<evidence type="ECO:0000256" key="3">
    <source>
        <dbReference type="ARBA" id="ARBA00008565"/>
    </source>
</evidence>
<dbReference type="Proteomes" id="UP000516314">
    <property type="component" value="Chromosome 4"/>
</dbReference>
<feature type="domain" description="Integrator complex subunit 7 N-terminal" evidence="8">
    <location>
        <begin position="199"/>
        <end position="436"/>
    </location>
</feature>
<evidence type="ECO:0000259" key="8">
    <source>
        <dbReference type="Pfam" id="PF24436"/>
    </source>
</evidence>
<comment type="subcellular location">
    <subcellularLocation>
        <location evidence="2">Cytoplasm</location>
    </subcellularLocation>
    <subcellularLocation>
        <location evidence="1">Nucleus</location>
    </subcellularLocation>
</comment>
<keyword evidence="6" id="KW-0812">Transmembrane</keyword>
<dbReference type="InterPro" id="IPR016024">
    <property type="entry name" value="ARM-type_fold"/>
</dbReference>
<reference evidence="10 11" key="1">
    <citation type="submission" date="2020-09" db="EMBL/GenBank/DDBJ databases">
        <authorList>
            <person name="Ashkenazy H."/>
        </authorList>
    </citation>
    <scope>NUCLEOTIDE SEQUENCE [LARGE SCALE GENOMIC DNA]</scope>
    <source>
        <strain evidence="11">cv. Cdm-0</strain>
    </source>
</reference>
<protein>
    <submittedName>
        <fullName evidence="10">(thale cress) hypothetical protein</fullName>
    </submittedName>
</protein>
<dbReference type="GO" id="GO:0032039">
    <property type="term" value="C:integrator complex"/>
    <property type="evidence" value="ECO:0007669"/>
    <property type="project" value="InterPro"/>
</dbReference>
<evidence type="ECO:0000256" key="1">
    <source>
        <dbReference type="ARBA" id="ARBA00004123"/>
    </source>
</evidence>
<dbReference type="Pfam" id="PF22966">
    <property type="entry name" value="INTS7_C_plants"/>
    <property type="match status" value="1"/>
</dbReference>
<dbReference type="Pfam" id="PF24437">
    <property type="entry name" value="INTS7_HB"/>
    <property type="match status" value="1"/>
</dbReference>
<feature type="transmembrane region" description="Helical" evidence="6">
    <location>
        <begin position="728"/>
        <end position="749"/>
    </location>
</feature>
<dbReference type="GO" id="GO:0005737">
    <property type="term" value="C:cytoplasm"/>
    <property type="evidence" value="ECO:0007669"/>
    <property type="project" value="UniProtKB-SubCell"/>
</dbReference>
<dbReference type="Pfam" id="PF24436">
    <property type="entry name" value="INTS7_N"/>
    <property type="match status" value="1"/>
</dbReference>
<evidence type="ECO:0000256" key="4">
    <source>
        <dbReference type="ARBA" id="ARBA00022490"/>
    </source>
</evidence>
<evidence type="ECO:0000256" key="6">
    <source>
        <dbReference type="SAM" id="Phobius"/>
    </source>
</evidence>
<evidence type="ECO:0000259" key="7">
    <source>
        <dbReference type="Pfam" id="PF22966"/>
    </source>
</evidence>
<feature type="transmembrane region" description="Helical" evidence="6">
    <location>
        <begin position="823"/>
        <end position="844"/>
    </location>
</feature>
<keyword evidence="4" id="KW-0963">Cytoplasm</keyword>
<dbReference type="InterPro" id="IPR056517">
    <property type="entry name" value="INTS7_HB"/>
</dbReference>
<proteinExistence type="inferred from homology"/>